<dbReference type="EMBL" id="LAZR01048254">
    <property type="protein sequence ID" value="KKK92339.1"/>
    <property type="molecule type" value="Genomic_DNA"/>
</dbReference>
<comment type="caution">
    <text evidence="2">The sequence shown here is derived from an EMBL/GenBank/DDBJ whole genome shotgun (WGS) entry which is preliminary data.</text>
</comment>
<gene>
    <name evidence="2" type="ORF">LCGC14_2703920</name>
</gene>
<feature type="region of interest" description="Disordered" evidence="1">
    <location>
        <begin position="111"/>
        <end position="148"/>
    </location>
</feature>
<reference evidence="2" key="1">
    <citation type="journal article" date="2015" name="Nature">
        <title>Complex archaea that bridge the gap between prokaryotes and eukaryotes.</title>
        <authorList>
            <person name="Spang A."/>
            <person name="Saw J.H."/>
            <person name="Jorgensen S.L."/>
            <person name="Zaremba-Niedzwiedzka K."/>
            <person name="Martijn J."/>
            <person name="Lind A.E."/>
            <person name="van Eijk R."/>
            <person name="Schleper C."/>
            <person name="Guy L."/>
            <person name="Ettema T.J."/>
        </authorList>
    </citation>
    <scope>NUCLEOTIDE SEQUENCE</scope>
</reference>
<organism evidence="2">
    <name type="scientific">marine sediment metagenome</name>
    <dbReference type="NCBI Taxonomy" id="412755"/>
    <lineage>
        <taxon>unclassified sequences</taxon>
        <taxon>metagenomes</taxon>
        <taxon>ecological metagenomes</taxon>
    </lineage>
</organism>
<dbReference type="AlphaFoldDB" id="A0A0F9BP37"/>
<accession>A0A0F9BP37</accession>
<protein>
    <submittedName>
        <fullName evidence="2">Uncharacterized protein</fullName>
    </submittedName>
</protein>
<evidence type="ECO:0000313" key="2">
    <source>
        <dbReference type="EMBL" id="KKK92339.1"/>
    </source>
</evidence>
<proteinExistence type="predicted"/>
<name>A0A0F9BP37_9ZZZZ</name>
<evidence type="ECO:0000256" key="1">
    <source>
        <dbReference type="SAM" id="MobiDB-lite"/>
    </source>
</evidence>
<sequence>MNIKDLKNSNFLTKEDVEPPVLVTIKGYKQENMARDGEPERLKWVLDLHEFEKPMALNMTNGLILESITGSPEADDWIGKQVMLYNDPTIMYQGKLTGGIRIRAVQTQADRVNPGYVGGPLDAPSGPEPPAKDTTDHNKDKDKDEVSF</sequence>
<feature type="compositionally biased region" description="Basic and acidic residues" evidence="1">
    <location>
        <begin position="130"/>
        <end position="148"/>
    </location>
</feature>